<organism evidence="10 11">
    <name type="scientific">Acanthoscelides obtectus</name>
    <name type="common">Bean weevil</name>
    <name type="synonym">Bruchus obtectus</name>
    <dbReference type="NCBI Taxonomy" id="200917"/>
    <lineage>
        <taxon>Eukaryota</taxon>
        <taxon>Metazoa</taxon>
        <taxon>Ecdysozoa</taxon>
        <taxon>Arthropoda</taxon>
        <taxon>Hexapoda</taxon>
        <taxon>Insecta</taxon>
        <taxon>Pterygota</taxon>
        <taxon>Neoptera</taxon>
        <taxon>Endopterygota</taxon>
        <taxon>Coleoptera</taxon>
        <taxon>Polyphaga</taxon>
        <taxon>Cucujiformia</taxon>
        <taxon>Chrysomeloidea</taxon>
        <taxon>Chrysomelidae</taxon>
        <taxon>Bruchinae</taxon>
        <taxon>Bruchini</taxon>
        <taxon>Acanthoscelides</taxon>
    </lineage>
</organism>
<protein>
    <recommendedName>
        <fullName evidence="9">LITAF domain-containing protein</fullName>
    </recommendedName>
</protein>
<evidence type="ECO:0000313" key="11">
    <source>
        <dbReference type="Proteomes" id="UP001152888"/>
    </source>
</evidence>
<dbReference type="Proteomes" id="UP001152888">
    <property type="component" value="Unassembled WGS sequence"/>
</dbReference>
<dbReference type="InterPro" id="IPR037519">
    <property type="entry name" value="LITAF_fam"/>
</dbReference>
<feature type="transmembrane region" description="Helical" evidence="8">
    <location>
        <begin position="40"/>
        <end position="59"/>
    </location>
</feature>
<reference evidence="10" key="1">
    <citation type="submission" date="2022-03" db="EMBL/GenBank/DDBJ databases">
        <authorList>
            <person name="Sayadi A."/>
        </authorList>
    </citation>
    <scope>NUCLEOTIDE SEQUENCE</scope>
</reference>
<evidence type="ECO:0000256" key="4">
    <source>
        <dbReference type="ARBA" id="ARBA00005975"/>
    </source>
</evidence>
<gene>
    <name evidence="10" type="ORF">ACAOBT_LOCUS7649</name>
</gene>
<keyword evidence="6" id="KW-0862">Zinc</keyword>
<dbReference type="InterPro" id="IPR006629">
    <property type="entry name" value="LITAF"/>
</dbReference>
<comment type="caution">
    <text evidence="10">The sequence shown here is derived from an EMBL/GenBank/DDBJ whole genome shotgun (WGS) entry which is preliminary data.</text>
</comment>
<evidence type="ECO:0000256" key="7">
    <source>
        <dbReference type="ARBA" id="ARBA00023136"/>
    </source>
</evidence>
<evidence type="ECO:0000259" key="9">
    <source>
        <dbReference type="PROSITE" id="PS51837"/>
    </source>
</evidence>
<evidence type="ECO:0000256" key="5">
    <source>
        <dbReference type="ARBA" id="ARBA00022723"/>
    </source>
</evidence>
<dbReference type="PROSITE" id="PS51837">
    <property type="entry name" value="LITAF"/>
    <property type="match status" value="1"/>
</dbReference>
<comment type="subcellular location">
    <subcellularLocation>
        <location evidence="2">Endosome membrane</location>
        <topology evidence="2">Peripheral membrane protein</topology>
    </subcellularLocation>
    <subcellularLocation>
        <location evidence="1">Late endosome membrane</location>
    </subcellularLocation>
    <subcellularLocation>
        <location evidence="3">Lysosome membrane</location>
        <topology evidence="3">Peripheral membrane protein</topology>
        <orientation evidence="3">Cytoplasmic side</orientation>
    </subcellularLocation>
</comment>
<keyword evidence="8" id="KW-1133">Transmembrane helix</keyword>
<evidence type="ECO:0000256" key="1">
    <source>
        <dbReference type="ARBA" id="ARBA00004414"/>
    </source>
</evidence>
<dbReference type="PANTHER" id="PTHR23292:SF14">
    <property type="entry name" value="FI16615P1-RELATED"/>
    <property type="match status" value="1"/>
</dbReference>
<comment type="similarity">
    <text evidence="4">Belongs to the CDIP1/LITAF family.</text>
</comment>
<evidence type="ECO:0000313" key="10">
    <source>
        <dbReference type="EMBL" id="CAH1968004.1"/>
    </source>
</evidence>
<name>A0A9P0P734_ACAOB</name>
<dbReference type="GO" id="GO:0005765">
    <property type="term" value="C:lysosomal membrane"/>
    <property type="evidence" value="ECO:0007669"/>
    <property type="project" value="UniProtKB-SubCell"/>
</dbReference>
<keyword evidence="8" id="KW-0812">Transmembrane</keyword>
<dbReference type="AlphaFoldDB" id="A0A9P0P734"/>
<evidence type="ECO:0000256" key="3">
    <source>
        <dbReference type="ARBA" id="ARBA00004630"/>
    </source>
</evidence>
<keyword evidence="7 8" id="KW-0472">Membrane</keyword>
<dbReference type="OrthoDB" id="5599753at2759"/>
<dbReference type="EMBL" id="CAKOFQ010006750">
    <property type="protein sequence ID" value="CAH1968004.1"/>
    <property type="molecule type" value="Genomic_DNA"/>
</dbReference>
<evidence type="ECO:0000256" key="2">
    <source>
        <dbReference type="ARBA" id="ARBA00004481"/>
    </source>
</evidence>
<keyword evidence="11" id="KW-1185">Reference proteome</keyword>
<dbReference type="GO" id="GO:0031902">
    <property type="term" value="C:late endosome membrane"/>
    <property type="evidence" value="ECO:0007669"/>
    <property type="project" value="UniProtKB-SubCell"/>
</dbReference>
<evidence type="ECO:0000256" key="6">
    <source>
        <dbReference type="ARBA" id="ARBA00022833"/>
    </source>
</evidence>
<evidence type="ECO:0000256" key="8">
    <source>
        <dbReference type="SAM" id="Phobius"/>
    </source>
</evidence>
<feature type="domain" description="LITAF" evidence="9">
    <location>
        <begin position="1"/>
        <end position="80"/>
    </location>
</feature>
<keyword evidence="5" id="KW-0479">Metal-binding</keyword>
<dbReference type="PANTHER" id="PTHR23292">
    <property type="entry name" value="LIPOPOLYSACCHARIDE-INDUCED TUMOR NECROSIS FACTOR-ALPHA FACTOR"/>
    <property type="match status" value="1"/>
</dbReference>
<dbReference type="SMART" id="SM00714">
    <property type="entry name" value="LITAF"/>
    <property type="match status" value="1"/>
</dbReference>
<dbReference type="Pfam" id="PF10601">
    <property type="entry name" value="zf-LITAF-like"/>
    <property type="match status" value="1"/>
</dbReference>
<proteinExistence type="inferred from homology"/>
<sequence length="80" mass="8693">MPYEAIYVVLGPGPVVLTCPACNTRVTTYTRTAPNPMTHCLAACLCILGCWLCCCLPYFCVPPIVRHYCPRCGAYLGSCS</sequence>
<accession>A0A9P0P734</accession>
<dbReference type="GO" id="GO:0008270">
    <property type="term" value="F:zinc ion binding"/>
    <property type="evidence" value="ECO:0007669"/>
    <property type="project" value="TreeGrafter"/>
</dbReference>